<feature type="domain" description="Prepilin type IV endopeptidase peptidase" evidence="3">
    <location>
        <begin position="4"/>
        <end position="104"/>
    </location>
</feature>
<gene>
    <name evidence="4" type="ORF">EW093_10170</name>
</gene>
<accession>A0A5C1QCJ9</accession>
<evidence type="ECO:0000313" key="4">
    <source>
        <dbReference type="EMBL" id="QEN05058.1"/>
    </source>
</evidence>
<feature type="transmembrane region" description="Helical" evidence="2">
    <location>
        <begin position="22"/>
        <end position="41"/>
    </location>
</feature>
<evidence type="ECO:0000313" key="5">
    <source>
        <dbReference type="Proteomes" id="UP000323824"/>
    </source>
</evidence>
<dbReference type="PANTHER" id="PTHR30487:SF0">
    <property type="entry name" value="PREPILIN LEADER PEPTIDASE_N-METHYLTRANSFERASE-RELATED"/>
    <property type="match status" value="1"/>
</dbReference>
<evidence type="ECO:0000259" key="3">
    <source>
        <dbReference type="Pfam" id="PF01478"/>
    </source>
</evidence>
<dbReference type="AlphaFoldDB" id="A0A5C1QCJ9"/>
<comment type="similarity">
    <text evidence="1">Belongs to the peptidase A24 family.</text>
</comment>
<dbReference type="EMBL" id="CP035807">
    <property type="protein sequence ID" value="QEN05058.1"/>
    <property type="molecule type" value="Genomic_DNA"/>
</dbReference>
<dbReference type="Gene3D" id="1.20.120.1220">
    <property type="match status" value="1"/>
</dbReference>
<keyword evidence="5" id="KW-1185">Reference proteome</keyword>
<feature type="transmembrane region" description="Helical" evidence="2">
    <location>
        <begin position="89"/>
        <end position="109"/>
    </location>
</feature>
<reference evidence="4 5" key="1">
    <citation type="submission" date="2019-02" db="EMBL/GenBank/DDBJ databases">
        <authorList>
            <person name="Fomenkov A."/>
            <person name="Dubinina G."/>
            <person name="Grabovich M."/>
            <person name="Vincze T."/>
            <person name="Roberts R.J."/>
        </authorList>
    </citation>
    <scope>NUCLEOTIDE SEQUENCE [LARGE SCALE GENOMIC DNA]</scope>
    <source>
        <strain evidence="4 5">P</strain>
    </source>
</reference>
<dbReference type="Proteomes" id="UP000323824">
    <property type="component" value="Chromosome"/>
</dbReference>
<dbReference type="RefSeq" id="WP_149568299.1">
    <property type="nucleotide sequence ID" value="NZ_CP035807.1"/>
</dbReference>
<dbReference type="GO" id="GO:0005886">
    <property type="term" value="C:plasma membrane"/>
    <property type="evidence" value="ECO:0007669"/>
    <property type="project" value="TreeGrafter"/>
</dbReference>
<dbReference type="GO" id="GO:0006465">
    <property type="term" value="P:signal peptide processing"/>
    <property type="evidence" value="ECO:0007669"/>
    <property type="project" value="TreeGrafter"/>
</dbReference>
<feature type="transmembrane region" description="Helical" evidence="2">
    <location>
        <begin position="48"/>
        <end position="69"/>
    </location>
</feature>
<organism evidence="4 5">
    <name type="scientific">Thiospirochaeta perfilievii</name>
    <dbReference type="NCBI Taxonomy" id="252967"/>
    <lineage>
        <taxon>Bacteria</taxon>
        <taxon>Pseudomonadati</taxon>
        <taxon>Spirochaetota</taxon>
        <taxon>Spirochaetia</taxon>
        <taxon>Spirochaetales</taxon>
        <taxon>Spirochaetaceae</taxon>
        <taxon>Thiospirochaeta</taxon>
    </lineage>
</organism>
<dbReference type="Pfam" id="PF01478">
    <property type="entry name" value="Peptidase_A24"/>
    <property type="match status" value="1"/>
</dbReference>
<dbReference type="InterPro" id="IPR050882">
    <property type="entry name" value="Prepilin_peptidase/N-MTase"/>
</dbReference>
<keyword evidence="2" id="KW-0812">Transmembrane</keyword>
<keyword evidence="2" id="KW-1133">Transmembrane helix</keyword>
<keyword evidence="2" id="KW-0472">Membrane</keyword>
<protein>
    <recommendedName>
        <fullName evidence="3">Prepilin type IV endopeptidase peptidase domain-containing protein</fullName>
    </recommendedName>
</protein>
<reference evidence="4 5" key="2">
    <citation type="submission" date="2019-09" db="EMBL/GenBank/DDBJ databases">
        <title>Complete Genome Sequence and Methylome Analysis of free living Spirochaetas.</title>
        <authorList>
            <person name="Leshcheva N."/>
            <person name="Mikheeva N."/>
        </authorList>
    </citation>
    <scope>NUCLEOTIDE SEQUENCE [LARGE SCALE GENOMIC DNA]</scope>
    <source>
        <strain evidence="4 5">P</strain>
    </source>
</reference>
<dbReference type="InterPro" id="IPR000045">
    <property type="entry name" value="Prepilin_IV_endopep_pep"/>
</dbReference>
<evidence type="ECO:0000256" key="1">
    <source>
        <dbReference type="ARBA" id="ARBA00005801"/>
    </source>
</evidence>
<evidence type="ECO:0000256" key="2">
    <source>
        <dbReference type="SAM" id="Phobius"/>
    </source>
</evidence>
<proteinExistence type="inferred from homology"/>
<dbReference type="PANTHER" id="PTHR30487">
    <property type="entry name" value="TYPE 4 PREPILIN-LIKE PROTEINS LEADER PEPTIDE-PROCESSING ENZYME"/>
    <property type="match status" value="1"/>
</dbReference>
<dbReference type="GO" id="GO:0004190">
    <property type="term" value="F:aspartic-type endopeptidase activity"/>
    <property type="evidence" value="ECO:0007669"/>
    <property type="project" value="InterPro"/>
</dbReference>
<name>A0A5C1QCJ9_9SPIO</name>
<dbReference type="KEGG" id="sper:EW093_10170"/>
<sequence>MIYIILLTSLYLIYYDLRYKKVPNKILLVLFIFVLIDKILIGDLKLSLISGAIAFLTFFLLYIGSRGNIGMGDIKYTSITAIYFGYKFWLYSIIYCSISAIFITVILYLSKIIKRYTKIPFIPFLALGLIIQTSMI</sequence>
<dbReference type="OrthoDB" id="9789291at2"/>